<dbReference type="AlphaFoldDB" id="A0A261TA74"/>
<evidence type="ECO:0000259" key="2">
    <source>
        <dbReference type="PROSITE" id="PS50110"/>
    </source>
</evidence>
<dbReference type="InterPro" id="IPR027417">
    <property type="entry name" value="P-loop_NTPase"/>
</dbReference>
<gene>
    <name evidence="3" type="ORF">CAL25_17650</name>
</gene>
<dbReference type="SUPFAM" id="SSF52540">
    <property type="entry name" value="P-loop containing nucleoside triphosphate hydrolases"/>
    <property type="match status" value="1"/>
</dbReference>
<dbReference type="EMBL" id="NEVP01000011">
    <property type="protein sequence ID" value="OZI46534.1"/>
    <property type="molecule type" value="Genomic_DNA"/>
</dbReference>
<protein>
    <submittedName>
        <fullName evidence="3">Pilus assembly protein CpaE</fullName>
    </submittedName>
</protein>
<evidence type="ECO:0000313" key="4">
    <source>
        <dbReference type="Proteomes" id="UP000216913"/>
    </source>
</evidence>
<keyword evidence="4" id="KW-1185">Reference proteome</keyword>
<comment type="caution">
    <text evidence="3">The sequence shown here is derived from an EMBL/GenBank/DDBJ whole genome shotgun (WGS) entry which is preliminary data.</text>
</comment>
<dbReference type="PROSITE" id="PS50110">
    <property type="entry name" value="RESPONSE_REGULATORY"/>
    <property type="match status" value="1"/>
</dbReference>
<dbReference type="InterPro" id="IPR001789">
    <property type="entry name" value="Sig_transdc_resp-reg_receiver"/>
</dbReference>
<feature type="domain" description="Response regulatory" evidence="2">
    <location>
        <begin position="19"/>
        <end position="139"/>
    </location>
</feature>
<dbReference type="OrthoDB" id="8531995at2"/>
<organism evidence="3 4">
    <name type="scientific">Bordetella genomosp. 5</name>
    <dbReference type="NCBI Taxonomy" id="1395608"/>
    <lineage>
        <taxon>Bacteria</taxon>
        <taxon>Pseudomonadati</taxon>
        <taxon>Pseudomonadota</taxon>
        <taxon>Betaproteobacteria</taxon>
        <taxon>Burkholderiales</taxon>
        <taxon>Alcaligenaceae</taxon>
        <taxon>Bordetella</taxon>
    </lineage>
</organism>
<dbReference type="Gene3D" id="3.40.50.300">
    <property type="entry name" value="P-loop containing nucleotide triphosphate hydrolases"/>
    <property type="match status" value="1"/>
</dbReference>
<dbReference type="Gene3D" id="3.40.50.2300">
    <property type="match status" value="1"/>
</dbReference>
<name>A0A261TA74_9BORD</name>
<dbReference type="SUPFAM" id="SSF52172">
    <property type="entry name" value="CheY-like"/>
    <property type="match status" value="1"/>
</dbReference>
<keyword evidence="1" id="KW-0597">Phosphoprotein</keyword>
<sequence>MTNMKTHAREWVALDKSTCFLFCTSNNNVAQQLGQAIGDLGLLTQELPPLDTLARRIADINPQVVFLDFTADANEPGKLLMAADLARILARVAPSVPRVAVGYLAQPDGAIAALRAGVSDFVDPSVSPEEVRGVVQRLISNRRGEGGGTDATHRSVLVLGARPGVGASTLAVHAAGLGQHMLAQAAATRQHGAAKAARGGDLMATQLPLSDRVGVLDLGWPVGDCLLYLNISSEFDFAEAVRNLRRLDGTLLSSAMAHTAAGVSALALPRDVAQMRALSPSDSLMLFERLRQHYGMLITDAGGFSNPEFVAKLVRASQETWLVTDQSVSALVSLANVLQELDQHHVERASVKLVVNRYDERYGMTASQIAERFGITLAGTLPDRTLPLMVCTNQGRLLHEQAERDVYVRAVQALIDRVMSDNMGPSARQGWLATWLPGVHKRVNVV</sequence>
<evidence type="ECO:0000256" key="1">
    <source>
        <dbReference type="PROSITE-ProRule" id="PRU00169"/>
    </source>
</evidence>
<dbReference type="InterPro" id="IPR011006">
    <property type="entry name" value="CheY-like_superfamily"/>
</dbReference>
<dbReference type="Proteomes" id="UP000216913">
    <property type="component" value="Unassembled WGS sequence"/>
</dbReference>
<dbReference type="RefSeq" id="WP_094802284.1">
    <property type="nucleotide sequence ID" value="NZ_NEVN01000009.1"/>
</dbReference>
<accession>A0A261TA74</accession>
<proteinExistence type="predicted"/>
<feature type="modified residue" description="4-aspartylphosphate" evidence="1">
    <location>
        <position position="68"/>
    </location>
</feature>
<dbReference type="GO" id="GO:0000160">
    <property type="term" value="P:phosphorelay signal transduction system"/>
    <property type="evidence" value="ECO:0007669"/>
    <property type="project" value="InterPro"/>
</dbReference>
<reference evidence="3 4" key="1">
    <citation type="submission" date="2017-05" db="EMBL/GenBank/DDBJ databases">
        <title>Complete and WGS of Bordetella genogroups.</title>
        <authorList>
            <person name="Spilker T."/>
            <person name="LiPuma J."/>
        </authorList>
    </citation>
    <scope>NUCLEOTIDE SEQUENCE [LARGE SCALE GENOMIC DNA]</scope>
    <source>
        <strain evidence="3 4">AU10456</strain>
    </source>
</reference>
<evidence type="ECO:0000313" key="3">
    <source>
        <dbReference type="EMBL" id="OZI46534.1"/>
    </source>
</evidence>